<feature type="region of interest" description="Disordered" evidence="11">
    <location>
        <begin position="280"/>
        <end position="392"/>
    </location>
</feature>
<comment type="caution">
    <text evidence="12">The sequence shown here is derived from an EMBL/GenBank/DDBJ whole genome shotgun (WGS) entry which is preliminary data.</text>
</comment>
<evidence type="ECO:0000256" key="4">
    <source>
        <dbReference type="ARBA" id="ARBA00022843"/>
    </source>
</evidence>
<evidence type="ECO:0000256" key="1">
    <source>
        <dbReference type="ARBA" id="ARBA00004604"/>
    </source>
</evidence>
<keyword evidence="3" id="KW-0597">Phosphoprotein</keyword>
<evidence type="ECO:0000256" key="11">
    <source>
        <dbReference type="SAM" id="MobiDB-lite"/>
    </source>
</evidence>
<organism evidence="12 13">
    <name type="scientific">Filobasidium floriforme</name>
    <dbReference type="NCBI Taxonomy" id="5210"/>
    <lineage>
        <taxon>Eukaryota</taxon>
        <taxon>Fungi</taxon>
        <taxon>Dikarya</taxon>
        <taxon>Basidiomycota</taxon>
        <taxon>Agaricomycotina</taxon>
        <taxon>Tremellomycetes</taxon>
        <taxon>Filobasidiales</taxon>
        <taxon>Filobasidiaceae</taxon>
        <taxon>Filobasidium</taxon>
    </lineage>
</organism>
<evidence type="ECO:0000256" key="8">
    <source>
        <dbReference type="ARBA" id="ARBA00054167"/>
    </source>
</evidence>
<dbReference type="InterPro" id="IPR016095">
    <property type="entry name" value="Ribosomal_uL1_3-a/b-sand"/>
</dbReference>
<accession>A0A8K0JNP1</accession>
<sequence>MPNIPMPAQVEKPVAAASTSKAPAPLPQNFSKDQAKKAVKALLAHHVKDKERQEEKTLISKDEHIWLVINTRRMPTKKSNKPSRINLPHPPLPPPPATSVCLFSKDPQRQYKDLLHEQGVKFIARVVGLEKLKGKHKPYEARRALANDHQVFLCDESIMPMMPKLLGKIFFDAKKQPLPVNLKKKDIKTELAQAISSAFFHESLGTTSTLRIATAVHHNAEQVLENLLAALPAVVGKIPDAWDNIKSVGIKTSGSMLLPVWTVDPAKLYSAEDVDVKVKSKAEKKRLRGEESDDSMMTASEDESAPSSKKSKKNGKESKQAEPVAVPAPSPKKAAASPKAAKQAVVPEPKAEKEPKKVLAGKTKDALPAKKKTAGAAGRSSVKASVIGKKKQ</sequence>
<dbReference type="EMBL" id="JABELV010000031">
    <property type="protein sequence ID" value="KAG7562479.1"/>
    <property type="molecule type" value="Genomic_DNA"/>
</dbReference>
<keyword evidence="6" id="KW-0175">Coiled coil</keyword>
<proteinExistence type="inferred from homology"/>
<evidence type="ECO:0000313" key="13">
    <source>
        <dbReference type="Proteomes" id="UP000812966"/>
    </source>
</evidence>
<evidence type="ECO:0000313" key="12">
    <source>
        <dbReference type="EMBL" id="KAG7562479.1"/>
    </source>
</evidence>
<reference evidence="12" key="1">
    <citation type="submission" date="2020-04" db="EMBL/GenBank/DDBJ databases">
        <title>Analysis of mating type loci in Filobasidium floriforme.</title>
        <authorList>
            <person name="Nowrousian M."/>
        </authorList>
    </citation>
    <scope>NUCLEOTIDE SEQUENCE</scope>
    <source>
        <strain evidence="12">CBS 6242</strain>
    </source>
</reference>
<keyword evidence="4" id="KW-0832">Ubl conjugation</keyword>
<dbReference type="CDD" id="cd00403">
    <property type="entry name" value="Ribosomal_L1"/>
    <property type="match status" value="1"/>
</dbReference>
<keyword evidence="2" id="KW-1017">Isopeptide bond</keyword>
<dbReference type="OrthoDB" id="10251727at2759"/>
<comment type="similarity">
    <text evidence="9">Belongs to the universal ribosomal protein uL1 family. Highly divergent.</text>
</comment>
<evidence type="ECO:0000256" key="2">
    <source>
        <dbReference type="ARBA" id="ARBA00022499"/>
    </source>
</evidence>
<dbReference type="Pfam" id="PF00687">
    <property type="entry name" value="Ribosomal_L1"/>
    <property type="match status" value="1"/>
</dbReference>
<evidence type="ECO:0000256" key="5">
    <source>
        <dbReference type="ARBA" id="ARBA00022990"/>
    </source>
</evidence>
<gene>
    <name evidence="12" type="ORF">FFLO_02058</name>
</gene>
<evidence type="ECO:0000256" key="3">
    <source>
        <dbReference type="ARBA" id="ARBA00022553"/>
    </source>
</evidence>
<dbReference type="GO" id="GO:0005730">
    <property type="term" value="C:nucleolus"/>
    <property type="evidence" value="ECO:0007669"/>
    <property type="project" value="UniProtKB-SubCell"/>
</dbReference>
<dbReference type="SUPFAM" id="SSF56808">
    <property type="entry name" value="Ribosomal protein L1"/>
    <property type="match status" value="1"/>
</dbReference>
<dbReference type="Proteomes" id="UP000812966">
    <property type="component" value="Unassembled WGS sequence"/>
</dbReference>
<dbReference type="InterPro" id="IPR028364">
    <property type="entry name" value="Ribosomal_uL1/biogenesis"/>
</dbReference>
<dbReference type="FunFam" id="3.40.50.790:FF:000004">
    <property type="entry name" value="Ribosomal L1 domain-containing 1-like 1"/>
    <property type="match status" value="1"/>
</dbReference>
<protein>
    <recommendedName>
        <fullName evidence="10">Ribosomal L1 domain-containing protein 1</fullName>
    </recommendedName>
</protein>
<evidence type="ECO:0000256" key="6">
    <source>
        <dbReference type="ARBA" id="ARBA00023054"/>
    </source>
</evidence>
<dbReference type="Gene3D" id="3.40.50.790">
    <property type="match status" value="1"/>
</dbReference>
<feature type="compositionally biased region" description="Low complexity" evidence="11">
    <location>
        <begin position="321"/>
        <end position="348"/>
    </location>
</feature>
<comment type="subcellular location">
    <subcellularLocation>
        <location evidence="1">Nucleus</location>
        <location evidence="1">Nucleolus</location>
    </subcellularLocation>
</comment>
<dbReference type="InterPro" id="IPR023674">
    <property type="entry name" value="Ribosomal_uL1-like"/>
</dbReference>
<comment type="function">
    <text evidence="8">Regulates cellular senescence through inhibition of PTEN translation. Acts as a pro-apoptotic regulator in response to DNA damage.</text>
</comment>
<keyword evidence="13" id="KW-1185">Reference proteome</keyword>
<feature type="region of interest" description="Disordered" evidence="11">
    <location>
        <begin position="1"/>
        <end position="31"/>
    </location>
</feature>
<dbReference type="AlphaFoldDB" id="A0A8K0JNP1"/>
<keyword evidence="5" id="KW-0007">Acetylation</keyword>
<feature type="compositionally biased region" description="Basic and acidic residues" evidence="11">
    <location>
        <begin position="349"/>
        <end position="368"/>
    </location>
</feature>
<evidence type="ECO:0000256" key="7">
    <source>
        <dbReference type="ARBA" id="ARBA00023242"/>
    </source>
</evidence>
<evidence type="ECO:0000256" key="10">
    <source>
        <dbReference type="ARBA" id="ARBA00070787"/>
    </source>
</evidence>
<keyword evidence="7" id="KW-0539">Nucleus</keyword>
<name>A0A8K0JNP1_9TREE</name>
<evidence type="ECO:0000256" key="9">
    <source>
        <dbReference type="ARBA" id="ARBA00061550"/>
    </source>
</evidence>